<dbReference type="GO" id="GO:0006631">
    <property type="term" value="P:fatty acid metabolic process"/>
    <property type="evidence" value="ECO:0007669"/>
    <property type="project" value="TreeGrafter"/>
</dbReference>
<dbReference type="InterPro" id="IPR042099">
    <property type="entry name" value="ANL_N_sf"/>
</dbReference>
<gene>
    <name evidence="3" type="ORF">FISHEDRAFT_77297</name>
</gene>
<dbReference type="GO" id="GO:0031956">
    <property type="term" value="F:medium-chain fatty acid-CoA ligase activity"/>
    <property type="evidence" value="ECO:0007669"/>
    <property type="project" value="TreeGrafter"/>
</dbReference>
<name>A0A0D7A444_9AGAR</name>
<reference evidence="3 4" key="1">
    <citation type="journal article" date="2015" name="Fungal Genet. Biol.">
        <title>Evolution of novel wood decay mechanisms in Agaricales revealed by the genome sequences of Fistulina hepatica and Cylindrobasidium torrendii.</title>
        <authorList>
            <person name="Floudas D."/>
            <person name="Held B.W."/>
            <person name="Riley R."/>
            <person name="Nagy L.G."/>
            <person name="Koehler G."/>
            <person name="Ransdell A.S."/>
            <person name="Younus H."/>
            <person name="Chow J."/>
            <person name="Chiniquy J."/>
            <person name="Lipzen A."/>
            <person name="Tritt A."/>
            <person name="Sun H."/>
            <person name="Haridas S."/>
            <person name="LaButti K."/>
            <person name="Ohm R.A."/>
            <person name="Kues U."/>
            <person name="Blanchette R.A."/>
            <person name="Grigoriev I.V."/>
            <person name="Minto R.E."/>
            <person name="Hibbett D.S."/>
        </authorList>
    </citation>
    <scope>NUCLEOTIDE SEQUENCE [LARGE SCALE GENOMIC DNA]</scope>
    <source>
        <strain evidence="3 4">ATCC 64428</strain>
    </source>
</reference>
<dbReference type="Pfam" id="PF00501">
    <property type="entry name" value="AMP-binding"/>
    <property type="match status" value="1"/>
</dbReference>
<organism evidence="3 4">
    <name type="scientific">Fistulina hepatica ATCC 64428</name>
    <dbReference type="NCBI Taxonomy" id="1128425"/>
    <lineage>
        <taxon>Eukaryota</taxon>
        <taxon>Fungi</taxon>
        <taxon>Dikarya</taxon>
        <taxon>Basidiomycota</taxon>
        <taxon>Agaricomycotina</taxon>
        <taxon>Agaricomycetes</taxon>
        <taxon>Agaricomycetidae</taxon>
        <taxon>Agaricales</taxon>
        <taxon>Fistulinaceae</taxon>
        <taxon>Fistulina</taxon>
    </lineage>
</organism>
<dbReference type="Gene3D" id="3.40.50.12780">
    <property type="entry name" value="N-terminal domain of ligase-like"/>
    <property type="match status" value="1"/>
</dbReference>
<dbReference type="EMBL" id="KN882067">
    <property type="protein sequence ID" value="KIY44676.1"/>
    <property type="molecule type" value="Genomic_DNA"/>
</dbReference>
<dbReference type="SUPFAM" id="SSF56801">
    <property type="entry name" value="Acetyl-CoA synthetase-like"/>
    <property type="match status" value="1"/>
</dbReference>
<dbReference type="PANTHER" id="PTHR43201">
    <property type="entry name" value="ACYL-COA SYNTHETASE"/>
    <property type="match status" value="1"/>
</dbReference>
<comment type="similarity">
    <text evidence="1">Belongs to the ATP-dependent AMP-binding enzyme family.</text>
</comment>
<dbReference type="PANTHER" id="PTHR43201:SF8">
    <property type="entry name" value="ACYL-COA SYNTHETASE FAMILY MEMBER 3"/>
    <property type="match status" value="1"/>
</dbReference>
<evidence type="ECO:0000313" key="3">
    <source>
        <dbReference type="EMBL" id="KIY44676.1"/>
    </source>
</evidence>
<dbReference type="InterPro" id="IPR000873">
    <property type="entry name" value="AMP-dep_synth/lig_dom"/>
</dbReference>
<evidence type="ECO:0000313" key="4">
    <source>
        <dbReference type="Proteomes" id="UP000054144"/>
    </source>
</evidence>
<accession>A0A0D7A444</accession>
<feature type="domain" description="AMP-dependent synthetase/ligase" evidence="2">
    <location>
        <begin position="22"/>
        <end position="357"/>
    </location>
</feature>
<keyword evidence="4" id="KW-1185">Reference proteome</keyword>
<evidence type="ECO:0000259" key="2">
    <source>
        <dbReference type="Pfam" id="PF00501"/>
    </source>
</evidence>
<evidence type="ECO:0000256" key="1">
    <source>
        <dbReference type="ARBA" id="ARBA00006432"/>
    </source>
</evidence>
<dbReference type="OrthoDB" id="429813at2759"/>
<protein>
    <submittedName>
        <fullName evidence="3">Acetyl-CoA synthetase-like protein</fullName>
    </submittedName>
</protein>
<dbReference type="Proteomes" id="UP000054144">
    <property type="component" value="Unassembled WGS sequence"/>
</dbReference>
<sequence>MALHFVEKLLTHLSSHPPTLPIVKYYVGPGWETVTHGQFLGLVVRAAEYWTTVLAGFPKGVVVGLWLTGQSYTDLVHIYACALAGYVPQVFSIKFSIPGGEVVRDLLSVFDGKAILYDEAFSPALGALLVPKLRVPDMSELPEPKNDLQSLLKALPRVEELDKGIIFHTSGTTQGKPKPIPAVHRWLRNQADPLWPSIWQSHTGPRNPDDGTQDVFNSLGSFAHIGTATMINHDAPLGSAIVQTPPSISLSTFTEETLKDLMDAGVNSVFLYAPWLSKLLRIAREDEKTLELLKSLRQITYTGASLNPEDEKWMVNSGIRAVAMYATTEVCLTLCSPLDRPHILPAMKPLPHVGCRFIETNAMLIGGDYHTLSQLDDDAAFLHNPDLKKSQILYDLFIPADSHNCPHPSVRNRDGGHVTGDLFEKVIVEGEEFWLYRGRNDDWIRTGPGLTFCDTKSIEDNILLTCSPGLIKNCTVVGHNCLGGIVLFIEAAEEALGTEASKRDPLNPHVLTGPAVERLKQEVLSRHTPYQSRLFAHERIRGPGRVVVVTDGSLGRTKEKGNIRRKAVEDEYAALLESIYATT</sequence>
<dbReference type="AlphaFoldDB" id="A0A0D7A444"/>
<proteinExistence type="inferred from homology"/>